<evidence type="ECO:0000313" key="3">
    <source>
        <dbReference type="Proteomes" id="UP000284605"/>
    </source>
</evidence>
<protein>
    <submittedName>
        <fullName evidence="2">Nuclear transport factor 2 family protein</fullName>
    </submittedName>
</protein>
<evidence type="ECO:0000313" key="2">
    <source>
        <dbReference type="EMBL" id="RJF86511.1"/>
    </source>
</evidence>
<dbReference type="Proteomes" id="UP000284605">
    <property type="component" value="Unassembled WGS sequence"/>
</dbReference>
<dbReference type="Pfam" id="PF12680">
    <property type="entry name" value="SnoaL_2"/>
    <property type="match status" value="1"/>
</dbReference>
<dbReference type="AlphaFoldDB" id="A0A418W902"/>
<sequence length="211" mass="24293">MGDKRVVSITPPNRSWPRAELEEMVERWLQGNIDCEKAGDWTGLAQFYTENAVYSWNIGPNEEFVASGRAEIRDVAIGYQMKGFEAWEYPYHDIIIDEKRGTVVGFWKQRAPYQRPDGSYYEIAGIGGSWFEYGGNWQWQWQRDFFDLGNAKDCFFQLAGAGVLSPVVKEKIHQQAKGRLLPGHRRLHPEPSRLQKLRNTIAIARIALTGR</sequence>
<dbReference type="RefSeq" id="WP_119777158.1">
    <property type="nucleotide sequence ID" value="NZ_QYUK01000011.1"/>
</dbReference>
<dbReference type="SUPFAM" id="SSF54427">
    <property type="entry name" value="NTF2-like"/>
    <property type="match status" value="1"/>
</dbReference>
<feature type="domain" description="SnoaL-like" evidence="1">
    <location>
        <begin position="34"/>
        <end position="126"/>
    </location>
</feature>
<proteinExistence type="predicted"/>
<evidence type="ECO:0000259" key="1">
    <source>
        <dbReference type="Pfam" id="PF12680"/>
    </source>
</evidence>
<organism evidence="2 3">
    <name type="scientific">Oleomonas cavernae</name>
    <dbReference type="NCBI Taxonomy" id="2320859"/>
    <lineage>
        <taxon>Bacteria</taxon>
        <taxon>Pseudomonadati</taxon>
        <taxon>Pseudomonadota</taxon>
        <taxon>Alphaproteobacteria</taxon>
        <taxon>Acetobacterales</taxon>
        <taxon>Acetobacteraceae</taxon>
        <taxon>Oleomonas</taxon>
    </lineage>
</organism>
<dbReference type="InterPro" id="IPR032710">
    <property type="entry name" value="NTF2-like_dom_sf"/>
</dbReference>
<comment type="caution">
    <text evidence="2">The sequence shown here is derived from an EMBL/GenBank/DDBJ whole genome shotgun (WGS) entry which is preliminary data.</text>
</comment>
<reference evidence="2 3" key="1">
    <citation type="submission" date="2018-09" db="EMBL/GenBank/DDBJ databases">
        <authorList>
            <person name="Zhu H."/>
        </authorList>
    </citation>
    <scope>NUCLEOTIDE SEQUENCE [LARGE SCALE GENOMIC DNA]</scope>
    <source>
        <strain evidence="2 3">K1W22B-8</strain>
    </source>
</reference>
<gene>
    <name evidence="2" type="ORF">D3874_05295</name>
</gene>
<dbReference type="InterPro" id="IPR037401">
    <property type="entry name" value="SnoaL-like"/>
</dbReference>
<dbReference type="CDD" id="cd00531">
    <property type="entry name" value="NTF2_like"/>
    <property type="match status" value="1"/>
</dbReference>
<dbReference type="Gene3D" id="3.10.450.50">
    <property type="match status" value="1"/>
</dbReference>
<name>A0A418W902_9PROT</name>
<accession>A0A418W902</accession>
<keyword evidence="3" id="KW-1185">Reference proteome</keyword>
<dbReference type="OrthoDB" id="4774268at2"/>
<dbReference type="EMBL" id="QYUK01000011">
    <property type="protein sequence ID" value="RJF86511.1"/>
    <property type="molecule type" value="Genomic_DNA"/>
</dbReference>